<evidence type="ECO:0000256" key="1">
    <source>
        <dbReference type="ARBA" id="ARBA00007462"/>
    </source>
</evidence>
<evidence type="ECO:0000256" key="2">
    <source>
        <dbReference type="ARBA" id="ARBA00017475"/>
    </source>
</evidence>
<dbReference type="PANTHER" id="PTHR13245">
    <property type="entry name" value="RRP15-LIKE PROTEIN"/>
    <property type="match status" value="1"/>
</dbReference>
<dbReference type="OMA" id="MPSHQDK"/>
<protein>
    <recommendedName>
        <fullName evidence="2">RRP15-like protein</fullName>
    </recommendedName>
</protein>
<dbReference type="InParanoid" id="H2XX34"/>
<dbReference type="PANTHER" id="PTHR13245:SF14">
    <property type="entry name" value="RRP15-LIKE PROTEIN"/>
    <property type="match status" value="1"/>
</dbReference>
<dbReference type="EMBL" id="EAAA01002084">
    <property type="status" value="NOT_ANNOTATED_CDS"/>
    <property type="molecule type" value="Genomic_DNA"/>
</dbReference>
<dbReference type="GO" id="GO:0000460">
    <property type="term" value="P:maturation of 5.8S rRNA"/>
    <property type="evidence" value="ECO:0000318"/>
    <property type="project" value="GO_Central"/>
</dbReference>
<feature type="compositionally biased region" description="Acidic residues" evidence="3">
    <location>
        <begin position="49"/>
        <end position="58"/>
    </location>
</feature>
<keyword evidence="5" id="KW-1185">Reference proteome</keyword>
<feature type="region of interest" description="Disordered" evidence="3">
    <location>
        <begin position="43"/>
        <end position="62"/>
    </location>
</feature>
<name>H2XX34_CIOIN</name>
<accession>H2XX34</accession>
<proteinExistence type="inferred from homology"/>
<reference evidence="4" key="2">
    <citation type="journal article" date="2008" name="Genome Biol.">
        <title>Improved genome assembly and evidence-based global gene model set for the chordate Ciona intestinalis: new insight into intron and operon populations.</title>
        <authorList>
            <person name="Satou Y."/>
            <person name="Mineta K."/>
            <person name="Ogasawara M."/>
            <person name="Sasakura Y."/>
            <person name="Shoguchi E."/>
            <person name="Ueno K."/>
            <person name="Yamada L."/>
            <person name="Matsumoto J."/>
            <person name="Wasserscheid J."/>
            <person name="Dewar K."/>
            <person name="Wiley G.B."/>
            <person name="Macmil S.L."/>
            <person name="Roe B.A."/>
            <person name="Zeller R.W."/>
            <person name="Hastings K.E."/>
            <person name="Lemaire P."/>
            <person name="Lindquist E."/>
            <person name="Endo T."/>
            <person name="Hotta K."/>
            <person name="Inaba K."/>
        </authorList>
    </citation>
    <scope>NUCLEOTIDE SEQUENCE [LARGE SCALE GENOMIC DNA]</scope>
    <source>
        <strain evidence="4">wild type</strain>
    </source>
</reference>
<dbReference type="Proteomes" id="UP000008144">
    <property type="component" value="Chromosome 5"/>
</dbReference>
<reference evidence="4" key="4">
    <citation type="submission" date="2025-09" db="UniProtKB">
        <authorList>
            <consortium name="Ensembl"/>
        </authorList>
    </citation>
    <scope>IDENTIFICATION</scope>
</reference>
<dbReference type="GeneTree" id="ENSGT00390000001960"/>
<evidence type="ECO:0000256" key="3">
    <source>
        <dbReference type="SAM" id="MobiDB-lite"/>
    </source>
</evidence>
<dbReference type="Ensembl" id="ENSCINT00000035857.1">
    <property type="protein sequence ID" value="ENSCINP00000034218.1"/>
    <property type="gene ID" value="ENSCING00000018368.1"/>
</dbReference>
<evidence type="ECO:0000313" key="5">
    <source>
        <dbReference type="Proteomes" id="UP000008144"/>
    </source>
</evidence>
<reference evidence="4" key="3">
    <citation type="submission" date="2025-08" db="UniProtKB">
        <authorList>
            <consortium name="Ensembl"/>
        </authorList>
    </citation>
    <scope>IDENTIFICATION</scope>
</reference>
<dbReference type="AlphaFoldDB" id="H2XX34"/>
<dbReference type="FunCoup" id="H2XX34">
    <property type="interactions" value="114"/>
</dbReference>
<dbReference type="Pfam" id="PF07890">
    <property type="entry name" value="Rrp15p"/>
    <property type="match status" value="1"/>
</dbReference>
<evidence type="ECO:0000313" key="4">
    <source>
        <dbReference type="Ensembl" id="ENSCINP00000034218.1"/>
    </source>
</evidence>
<dbReference type="STRING" id="7719.ENSCINP00000034218"/>
<dbReference type="HOGENOM" id="CLU_079732_0_0_1"/>
<sequence length="221" mass="25769">KMGVTTEIVDHDDQKDKNAGWADAMAKVLVKQGPKDAETVILPKKTDVASDEEDEEENKLERKRKQMHFQHLNTNHVCVVVVMQAKRIKIQLVKIPSKEYKIFLQINKKRKWEGMNFVKPNVLEKDYERSLQKVATRGVVQLFNAVKKHQKQMEEKLKSVTTESKKEKVIQDVDKGKFLDMLKDDEEDKPCWSVLRDDFLLGNNMKDWDKESDEEVGDVNE</sequence>
<dbReference type="GO" id="GO:0030687">
    <property type="term" value="C:preribosome, large subunit precursor"/>
    <property type="evidence" value="ECO:0000318"/>
    <property type="project" value="GO_Central"/>
</dbReference>
<dbReference type="InterPro" id="IPR012459">
    <property type="entry name" value="Rrp15"/>
</dbReference>
<dbReference type="GO" id="GO:0000470">
    <property type="term" value="P:maturation of LSU-rRNA"/>
    <property type="evidence" value="ECO:0000318"/>
    <property type="project" value="GO_Central"/>
</dbReference>
<comment type="similarity">
    <text evidence="1">Belongs to the RRP15 family.</text>
</comment>
<reference evidence="5" key="1">
    <citation type="journal article" date="2002" name="Science">
        <title>The draft genome of Ciona intestinalis: insights into chordate and vertebrate origins.</title>
        <authorList>
            <person name="Dehal P."/>
            <person name="Satou Y."/>
            <person name="Campbell R.K."/>
            <person name="Chapman J."/>
            <person name="Degnan B."/>
            <person name="De Tomaso A."/>
            <person name="Davidson B."/>
            <person name="Di Gregorio A."/>
            <person name="Gelpke M."/>
            <person name="Goodstein D.M."/>
            <person name="Harafuji N."/>
            <person name="Hastings K.E."/>
            <person name="Ho I."/>
            <person name="Hotta K."/>
            <person name="Huang W."/>
            <person name="Kawashima T."/>
            <person name="Lemaire P."/>
            <person name="Martinez D."/>
            <person name="Meinertzhagen I.A."/>
            <person name="Necula S."/>
            <person name="Nonaka M."/>
            <person name="Putnam N."/>
            <person name="Rash S."/>
            <person name="Saiga H."/>
            <person name="Satake M."/>
            <person name="Terry A."/>
            <person name="Yamada L."/>
            <person name="Wang H.G."/>
            <person name="Awazu S."/>
            <person name="Azumi K."/>
            <person name="Boore J."/>
            <person name="Branno M."/>
            <person name="Chin-Bow S."/>
            <person name="DeSantis R."/>
            <person name="Doyle S."/>
            <person name="Francino P."/>
            <person name="Keys D.N."/>
            <person name="Haga S."/>
            <person name="Hayashi H."/>
            <person name="Hino K."/>
            <person name="Imai K.S."/>
            <person name="Inaba K."/>
            <person name="Kano S."/>
            <person name="Kobayashi K."/>
            <person name="Kobayashi M."/>
            <person name="Lee B.I."/>
            <person name="Makabe K.W."/>
            <person name="Manohar C."/>
            <person name="Matassi G."/>
            <person name="Medina M."/>
            <person name="Mochizuki Y."/>
            <person name="Mount S."/>
            <person name="Morishita T."/>
            <person name="Miura S."/>
            <person name="Nakayama A."/>
            <person name="Nishizaka S."/>
            <person name="Nomoto H."/>
            <person name="Ohta F."/>
            <person name="Oishi K."/>
            <person name="Rigoutsos I."/>
            <person name="Sano M."/>
            <person name="Sasaki A."/>
            <person name="Sasakura Y."/>
            <person name="Shoguchi E."/>
            <person name="Shin-i T."/>
            <person name="Spagnuolo A."/>
            <person name="Stainier D."/>
            <person name="Suzuki M.M."/>
            <person name="Tassy O."/>
            <person name="Takatori N."/>
            <person name="Tokuoka M."/>
            <person name="Yagi K."/>
            <person name="Yoshizaki F."/>
            <person name="Wada S."/>
            <person name="Zhang C."/>
            <person name="Hyatt P.D."/>
            <person name="Larimer F."/>
            <person name="Detter C."/>
            <person name="Doggett N."/>
            <person name="Glavina T."/>
            <person name="Hawkins T."/>
            <person name="Richardson P."/>
            <person name="Lucas S."/>
            <person name="Kohara Y."/>
            <person name="Levine M."/>
            <person name="Satoh N."/>
            <person name="Rokhsar D.S."/>
        </authorList>
    </citation>
    <scope>NUCLEOTIDE SEQUENCE [LARGE SCALE GENOMIC DNA]</scope>
</reference>
<organism evidence="4 5">
    <name type="scientific">Ciona intestinalis</name>
    <name type="common">Transparent sea squirt</name>
    <name type="synonym">Ascidia intestinalis</name>
    <dbReference type="NCBI Taxonomy" id="7719"/>
    <lineage>
        <taxon>Eukaryota</taxon>
        <taxon>Metazoa</taxon>
        <taxon>Chordata</taxon>
        <taxon>Tunicata</taxon>
        <taxon>Ascidiacea</taxon>
        <taxon>Phlebobranchia</taxon>
        <taxon>Cionidae</taxon>
        <taxon>Ciona</taxon>
    </lineage>
</organism>